<dbReference type="Proteomes" id="UP000247980">
    <property type="component" value="Unassembled WGS sequence"/>
</dbReference>
<dbReference type="GO" id="GO:0008800">
    <property type="term" value="F:beta-lactamase activity"/>
    <property type="evidence" value="ECO:0007669"/>
    <property type="project" value="UniProtKB-UniRule"/>
</dbReference>
<dbReference type="GO" id="GO:0008658">
    <property type="term" value="F:penicillin binding"/>
    <property type="evidence" value="ECO:0007669"/>
    <property type="project" value="InterPro"/>
</dbReference>
<keyword evidence="6 9" id="KW-0378">Hydrolase</keyword>
<evidence type="ECO:0000256" key="11">
    <source>
        <dbReference type="SAM" id="SignalP"/>
    </source>
</evidence>
<proteinExistence type="inferred from homology"/>
<evidence type="ECO:0000313" key="16">
    <source>
        <dbReference type="Proteomes" id="UP000247980"/>
    </source>
</evidence>
<dbReference type="Pfam" id="PF03717">
    <property type="entry name" value="PBP_dimer"/>
    <property type="match status" value="1"/>
</dbReference>
<keyword evidence="8 9" id="KW-0046">Antibiotic resistance</keyword>
<protein>
    <recommendedName>
        <fullName evidence="4 9">Beta-lactamase</fullName>
        <ecNumber evidence="4 9">3.5.2.6</ecNumber>
    </recommendedName>
</protein>
<comment type="subcellular location">
    <subcellularLocation>
        <location evidence="1">Membrane</location>
    </subcellularLocation>
</comment>
<dbReference type="EMBL" id="QJVC01000021">
    <property type="protein sequence ID" value="PYI37483.1"/>
    <property type="molecule type" value="Genomic_DNA"/>
</dbReference>
<comment type="catalytic activity">
    <reaction evidence="9">
        <text>a beta-lactam + H2O = a substituted beta-amino acid</text>
        <dbReference type="Rhea" id="RHEA:20401"/>
        <dbReference type="ChEBI" id="CHEBI:15377"/>
        <dbReference type="ChEBI" id="CHEBI:35627"/>
        <dbReference type="ChEBI" id="CHEBI:140347"/>
        <dbReference type="EC" id="3.5.2.6"/>
    </reaction>
</comment>
<dbReference type="GO" id="GO:0046677">
    <property type="term" value="P:response to antibiotic"/>
    <property type="evidence" value="ECO:0007669"/>
    <property type="project" value="UniProtKB-UniRule"/>
</dbReference>
<dbReference type="AlphaFoldDB" id="A0A2V5ITK5"/>
<dbReference type="InterPro" id="IPR036138">
    <property type="entry name" value="PBP_dimer_sf"/>
</dbReference>
<feature type="chain" id="PRO_5039708115" description="Beta-lactamase" evidence="11">
    <location>
        <begin position="24"/>
        <end position="646"/>
    </location>
</feature>
<feature type="signal peptide" evidence="11">
    <location>
        <begin position="1"/>
        <end position="23"/>
    </location>
</feature>
<dbReference type="EC" id="3.5.2.6" evidence="4 9"/>
<keyword evidence="16" id="KW-1185">Reference proteome</keyword>
<organism evidence="15 16">
    <name type="scientific">Arthrobacter psychrolactophilus</name>
    <dbReference type="NCBI Taxonomy" id="92442"/>
    <lineage>
        <taxon>Bacteria</taxon>
        <taxon>Bacillati</taxon>
        <taxon>Actinomycetota</taxon>
        <taxon>Actinomycetes</taxon>
        <taxon>Micrococcales</taxon>
        <taxon>Micrococcaceae</taxon>
        <taxon>Arthrobacter</taxon>
    </lineage>
</organism>
<reference evidence="15 16" key="1">
    <citation type="submission" date="2018-05" db="EMBL/GenBank/DDBJ databases">
        <title>Genetic diversity of glacier-inhabiting Cryobacterium bacteria in China and description of Cryobacterium mengkeensis sp. nov. and Arthrobacter glacialis sp. nov.</title>
        <authorList>
            <person name="Liu Q."/>
            <person name="Xin Y.-H."/>
        </authorList>
    </citation>
    <scope>NUCLEOTIDE SEQUENCE [LARGE SCALE GENOMIC DNA]</scope>
    <source>
        <strain evidence="15 16">B7</strain>
    </source>
</reference>
<evidence type="ECO:0000256" key="6">
    <source>
        <dbReference type="ARBA" id="ARBA00022801"/>
    </source>
</evidence>
<dbReference type="PANTHER" id="PTHR30627">
    <property type="entry name" value="PEPTIDOGLYCAN D,D-TRANSPEPTIDASE"/>
    <property type="match status" value="1"/>
</dbReference>
<dbReference type="InterPro" id="IPR007887">
    <property type="entry name" value="MecA_N"/>
</dbReference>
<feature type="domain" description="NTF2-like N-terminal transpeptidase" evidence="14">
    <location>
        <begin position="53"/>
        <end position="133"/>
    </location>
</feature>
<dbReference type="InterPro" id="IPR050515">
    <property type="entry name" value="Beta-lactam/transpept"/>
</dbReference>
<dbReference type="GO" id="GO:0071972">
    <property type="term" value="F:peptidoglycan L,D-transpeptidase activity"/>
    <property type="evidence" value="ECO:0007669"/>
    <property type="project" value="TreeGrafter"/>
</dbReference>
<evidence type="ECO:0000256" key="1">
    <source>
        <dbReference type="ARBA" id="ARBA00004370"/>
    </source>
</evidence>
<evidence type="ECO:0000313" key="15">
    <source>
        <dbReference type="EMBL" id="PYI37483.1"/>
    </source>
</evidence>
<dbReference type="SUPFAM" id="SSF56601">
    <property type="entry name" value="beta-lactamase/transpeptidase-like"/>
    <property type="match status" value="1"/>
</dbReference>
<gene>
    <name evidence="15" type="ORF">CVS30_15170</name>
</gene>
<evidence type="ECO:0000256" key="3">
    <source>
        <dbReference type="ARBA" id="ARBA00007898"/>
    </source>
</evidence>
<dbReference type="Gene3D" id="3.90.1310.10">
    <property type="entry name" value="Penicillin-binding protein 2a (Domain 2)"/>
    <property type="match status" value="1"/>
</dbReference>
<dbReference type="OrthoDB" id="5241017at2"/>
<dbReference type="InterPro" id="IPR001460">
    <property type="entry name" value="PCN-bd_Tpept"/>
</dbReference>
<dbReference type="GO" id="GO:0005886">
    <property type="term" value="C:plasma membrane"/>
    <property type="evidence" value="ECO:0007669"/>
    <property type="project" value="TreeGrafter"/>
</dbReference>
<evidence type="ECO:0000256" key="7">
    <source>
        <dbReference type="ARBA" id="ARBA00023136"/>
    </source>
</evidence>
<feature type="domain" description="Penicillin-binding protein transpeptidase" evidence="12">
    <location>
        <begin position="365"/>
        <end position="641"/>
    </location>
</feature>
<keyword evidence="7" id="KW-0472">Membrane</keyword>
<comment type="similarity">
    <text evidence="2">Belongs to the transpeptidase family.</text>
</comment>
<dbReference type="InterPro" id="IPR002137">
    <property type="entry name" value="Beta-lactam_class-D_AS"/>
</dbReference>
<evidence type="ECO:0000256" key="2">
    <source>
        <dbReference type="ARBA" id="ARBA00007171"/>
    </source>
</evidence>
<sequence length="646" mass="65884">MIRRVTVLLLAVTLVLGGAACSAPDDGQSTADALAKALSAHTVGGLSFDAPSDEVQKELTELSAGIDPVWPAVTVSGVEVSGETARVSLNYSWQLPHVDKPWSYATGADMKRNGNSWTITWSPEMVEPKLAAGDRLDISTLYGQRASILSADGEAIVKDRPVRTVGINKEGLTPDAVKSSAEALASLLDIDVAAYQAKAEAYGPVAFVDAITLREEAFQGLDQMKLKSIEGVLSTEGTLPLAPTRIFASAILGTVHEATAEDIEKSEGKVVAGQIVGSGGLQASLDSQLAGTPGVTVLAVKSPENSSSTASPTNDAGTSPTAVPAASKVLFQATPVNGQDVKTTLVPRLQNAAEEALASVKTPSSIVVMRPSSGAILASANGPDSNGYNTAFLGQYAPGSTFKIATSLGLFRLGMTPESTVNCSAEYTADGKKFLNAPGYAAEATGEVPLTTAVAHSCNTAFVSQFEKLAQEQLADAAGALGIGMSNDLGLEAFTGVVPRDSAGTEHAASMIGQGKILVSPLAMTTLMSAVVKGSAVVPVLVEGRDGNVEAAAGAALTQKEAEGLRTLMRAVVTDGYLNNLADLPGAPAIGKTGTAEYGSDTPPRTHSWVIAAQGDIAVAVFVEDGDLGAITGGPLAKTILAAAAG</sequence>
<evidence type="ECO:0000256" key="4">
    <source>
        <dbReference type="ARBA" id="ARBA00012865"/>
    </source>
</evidence>
<dbReference type="PANTHER" id="PTHR30627:SF24">
    <property type="entry name" value="PENICILLIN-BINDING PROTEIN 4B"/>
    <property type="match status" value="1"/>
</dbReference>
<dbReference type="GO" id="GO:0017001">
    <property type="term" value="P:antibiotic catabolic process"/>
    <property type="evidence" value="ECO:0007669"/>
    <property type="project" value="InterPro"/>
</dbReference>
<dbReference type="RefSeq" id="WP_110486398.1">
    <property type="nucleotide sequence ID" value="NZ_QJVC01000021.1"/>
</dbReference>
<feature type="compositionally biased region" description="Polar residues" evidence="10">
    <location>
        <begin position="303"/>
        <end position="321"/>
    </location>
</feature>
<dbReference type="InterPro" id="IPR005311">
    <property type="entry name" value="PBP_dimer"/>
</dbReference>
<feature type="region of interest" description="Disordered" evidence="10">
    <location>
        <begin position="301"/>
        <end position="321"/>
    </location>
</feature>
<dbReference type="SUPFAM" id="SSF56519">
    <property type="entry name" value="Penicillin binding protein dimerisation domain"/>
    <property type="match status" value="1"/>
</dbReference>
<evidence type="ECO:0000256" key="10">
    <source>
        <dbReference type="SAM" id="MobiDB-lite"/>
    </source>
</evidence>
<dbReference type="Gene3D" id="3.40.710.10">
    <property type="entry name" value="DD-peptidase/beta-lactamase superfamily"/>
    <property type="match status" value="1"/>
</dbReference>
<feature type="domain" description="Penicillin-binding protein dimerisation" evidence="13">
    <location>
        <begin position="142"/>
        <end position="304"/>
    </location>
</feature>
<dbReference type="Pfam" id="PF05223">
    <property type="entry name" value="MecA_N"/>
    <property type="match status" value="1"/>
</dbReference>
<evidence type="ECO:0000256" key="5">
    <source>
        <dbReference type="ARBA" id="ARBA00022729"/>
    </source>
</evidence>
<name>A0A2V5ITK5_9MICC</name>
<evidence type="ECO:0000256" key="9">
    <source>
        <dbReference type="RuleBase" id="RU361140"/>
    </source>
</evidence>
<evidence type="ECO:0000259" key="13">
    <source>
        <dbReference type="Pfam" id="PF03717"/>
    </source>
</evidence>
<evidence type="ECO:0000259" key="14">
    <source>
        <dbReference type="Pfam" id="PF05223"/>
    </source>
</evidence>
<keyword evidence="5 11" id="KW-0732">Signal</keyword>
<dbReference type="GO" id="GO:0071555">
    <property type="term" value="P:cell wall organization"/>
    <property type="evidence" value="ECO:0007669"/>
    <property type="project" value="TreeGrafter"/>
</dbReference>
<dbReference type="InterPro" id="IPR012338">
    <property type="entry name" value="Beta-lactam/transpept-like"/>
</dbReference>
<dbReference type="PROSITE" id="PS51257">
    <property type="entry name" value="PROKAR_LIPOPROTEIN"/>
    <property type="match status" value="1"/>
</dbReference>
<comment type="caution">
    <text evidence="15">The sequence shown here is derived from an EMBL/GenBank/DDBJ whole genome shotgun (WGS) entry which is preliminary data.</text>
</comment>
<evidence type="ECO:0000256" key="8">
    <source>
        <dbReference type="ARBA" id="ARBA00023251"/>
    </source>
</evidence>
<comment type="similarity">
    <text evidence="3 9">Belongs to the class-D beta-lactamase family.</text>
</comment>
<evidence type="ECO:0000259" key="12">
    <source>
        <dbReference type="Pfam" id="PF00905"/>
    </source>
</evidence>
<accession>A0A2V5ITK5</accession>
<dbReference type="Pfam" id="PF00905">
    <property type="entry name" value="Transpeptidase"/>
    <property type="match status" value="1"/>
</dbReference>
<dbReference type="PROSITE" id="PS00337">
    <property type="entry name" value="BETA_LACTAMASE_D"/>
    <property type="match status" value="1"/>
</dbReference>